<keyword evidence="8 16" id="KW-0274">FAD</keyword>
<evidence type="ECO:0000256" key="7">
    <source>
        <dbReference type="ARBA" id="ARBA00022723"/>
    </source>
</evidence>
<comment type="catalytic activity">
    <reaction evidence="15 16">
        <text>2 oxidized [cytochrome P450] + NADPH = 2 reduced [cytochrome P450] + NADP(+) + H(+)</text>
        <dbReference type="Rhea" id="RHEA:24040"/>
        <dbReference type="Rhea" id="RHEA-COMP:14627"/>
        <dbReference type="Rhea" id="RHEA-COMP:14628"/>
        <dbReference type="ChEBI" id="CHEBI:15378"/>
        <dbReference type="ChEBI" id="CHEBI:55376"/>
        <dbReference type="ChEBI" id="CHEBI:57783"/>
        <dbReference type="ChEBI" id="CHEBI:58349"/>
        <dbReference type="ChEBI" id="CHEBI:60344"/>
        <dbReference type="EC" id="1.6.2.4"/>
    </reaction>
</comment>
<dbReference type="EMBL" id="WUBL01000044">
    <property type="protein sequence ID" value="KAF2968891.1"/>
    <property type="molecule type" value="Genomic_DNA"/>
</dbReference>
<dbReference type="InterPro" id="IPR036396">
    <property type="entry name" value="Cyt_P450_sf"/>
</dbReference>
<evidence type="ECO:0000256" key="8">
    <source>
        <dbReference type="ARBA" id="ARBA00022827"/>
    </source>
</evidence>
<dbReference type="Pfam" id="PF00067">
    <property type="entry name" value="p450"/>
    <property type="match status" value="1"/>
</dbReference>
<dbReference type="GO" id="GO:0005829">
    <property type="term" value="C:cytosol"/>
    <property type="evidence" value="ECO:0007669"/>
    <property type="project" value="TreeGrafter"/>
</dbReference>
<evidence type="ECO:0000256" key="4">
    <source>
        <dbReference type="ARBA" id="ARBA00022617"/>
    </source>
</evidence>
<accession>A0A7C8MT94</accession>
<sequence length="1081" mass="119811">MMDTITPIPSPPGLPIVGNATQINPVAQRQSFSDFADKYGEVYRIWLPGKRSIVMCNSHRLINELCDEKRFAKVPNGVLAEIRNGVHDGLFTAKPGEENWGIAHRVLMPAYVSSRSGSIVRPHFFYLSEAVAVQFQRYSQINISQMALKFARYGPSTPIPASDDFTRLALDTLALCSMGFRFNSFYTKELHPFIEAMGNFLVESGKRPSRVLPSFFYRADDAKYWEDIEVLRNTAQEVLEARKKHPNDRKDLLNAMLSGADPKSGKHMSDTSIIDNLITFLIAGHETTSGTLAFAFFRLLKNPQAYQRVQQEVDEVIGKGPITVEHLSKLPYITAVLRETLRLDAPISIFGVVSLEDQLLAGRYPVAKDEPCALFLTCAHVDPAVWGDDAHDFKPERMLDEPFSKLPKNAWKPFGNGARACIGRPFAMQEAILAVAMLFQNFNFVMHDPSYNLAIKQTLTIKPDNFFMRAIIRDGLSPTELEHRLAGRGFSRESSKLHSEDSSVSTQTGKKITILYGSNSGTCESLAQRVASDASRHGFEVSKVDSLDTANGALPKNQPVIIITASYEGEPPDNAALFCSWLVGSKDKSMLEGVDYAVFGVGHHDWAQTFHRIPKLVDAKLEENGATRIADMGLSDAGTTDTFTDFETWEDNVFWPALHKKYGTDSKGESTQSAGLSVEITSPRTSTLRQDVMEALVVDTRKLTAEGEPVKKHIEIALPSGQTYRSGDYLAILPINPKVVVQRVMRRFQLPWDAHITIGGAANTPLPTETSMPAQGVFSAYVELAQPATKRNILSLAETAKDEGDKDALKKYANENYTEVLNKRISVLDLLEKFPAIELPLGMFLAMLPPMRVRQYSISSSPLWNPTHVTLTFAVLEAPSKSGHGTHVGVASSYLDSLEPGDKLHVAVRQSHAAFHLPQNTENTPVICIGAGTGISPFRGFIQERAEMIAAGRKLAPALLLIGCRAPGRDDLYVEELAEWERAGAVTVKRAYSRATDQSDGAKYVQDLITLHKSEVIPLWEQNAKLYICGSRAIGEGIKTEIVKMVLNWEKGRGNEEASEESVKEWWEGLRNVRYATDVFD</sequence>
<dbReference type="GO" id="GO:0003958">
    <property type="term" value="F:NADPH-hemoprotein reductase activity"/>
    <property type="evidence" value="ECO:0007669"/>
    <property type="project" value="UniProtKB-UniRule"/>
</dbReference>
<proteinExistence type="inferred from homology"/>
<dbReference type="FunFam" id="2.40.30.10:FF:000198">
    <property type="entry name" value="Bifunctional cytochrome P450/NADPH--P450 reductase"/>
    <property type="match status" value="1"/>
</dbReference>
<evidence type="ECO:0000256" key="10">
    <source>
        <dbReference type="ARBA" id="ARBA00022982"/>
    </source>
</evidence>
<dbReference type="OrthoDB" id="1470350at2759"/>
<evidence type="ECO:0000256" key="1">
    <source>
        <dbReference type="ARBA" id="ARBA00001971"/>
    </source>
</evidence>
<evidence type="ECO:0000256" key="12">
    <source>
        <dbReference type="ARBA" id="ARBA00023004"/>
    </source>
</evidence>
<dbReference type="PRINTS" id="PR00463">
    <property type="entry name" value="EP450I"/>
</dbReference>
<dbReference type="InParanoid" id="A0A7C8MT94"/>
<keyword evidence="5 16" id="KW-0285">Flavoprotein</keyword>
<dbReference type="PANTHER" id="PTHR19384:SF127">
    <property type="entry name" value="BIFUNCTIONAL CYTOCHROME P450_NADPH--P450 REDUCTASE"/>
    <property type="match status" value="1"/>
</dbReference>
<evidence type="ECO:0000313" key="20">
    <source>
        <dbReference type="EMBL" id="KAF2968891.1"/>
    </source>
</evidence>
<dbReference type="InterPro" id="IPR017972">
    <property type="entry name" value="Cyt_P450_CS"/>
</dbReference>
<protein>
    <recommendedName>
        <fullName evidence="16">Bifunctional cytochrome P450/NADPH--P450 reductase</fullName>
    </recommendedName>
    <domain>
        <recommendedName>
            <fullName evidence="16">Cytochrome P450</fullName>
            <ecNumber evidence="16">1.14.14.1</ecNumber>
        </recommendedName>
    </domain>
    <domain>
        <recommendedName>
            <fullName evidence="16">NADPH--cytochrome P450 reductase</fullName>
            <ecNumber evidence="16">1.6.2.4</ecNumber>
        </recommendedName>
    </domain>
</protein>
<dbReference type="PANTHER" id="PTHR19384">
    <property type="entry name" value="NITRIC OXIDE SYNTHASE-RELATED"/>
    <property type="match status" value="1"/>
</dbReference>
<dbReference type="InterPro" id="IPR003097">
    <property type="entry name" value="CysJ-like_FAD-binding"/>
</dbReference>
<evidence type="ECO:0000313" key="21">
    <source>
        <dbReference type="Proteomes" id="UP000481858"/>
    </source>
</evidence>
<dbReference type="SUPFAM" id="SSF48264">
    <property type="entry name" value="Cytochrome P450"/>
    <property type="match status" value="1"/>
</dbReference>
<dbReference type="InterPro" id="IPR008254">
    <property type="entry name" value="Flavodoxin/NO_synth"/>
</dbReference>
<dbReference type="Gene3D" id="1.10.630.10">
    <property type="entry name" value="Cytochrome P450"/>
    <property type="match status" value="1"/>
</dbReference>
<feature type="binding site" description="axial binding residue" evidence="17">
    <location>
        <position position="421"/>
    </location>
    <ligand>
        <name>heme</name>
        <dbReference type="ChEBI" id="CHEBI:30413"/>
    </ligand>
    <ligandPart>
        <name>Fe</name>
        <dbReference type="ChEBI" id="CHEBI:18248"/>
    </ligandPart>
</feature>
<comment type="cofactor">
    <cofactor evidence="1 16 17">
        <name>heme</name>
        <dbReference type="ChEBI" id="CHEBI:30413"/>
    </cofactor>
</comment>
<dbReference type="Pfam" id="PF00667">
    <property type="entry name" value="FAD_binding_1"/>
    <property type="match status" value="1"/>
</dbReference>
<evidence type="ECO:0000256" key="3">
    <source>
        <dbReference type="ARBA" id="ARBA00022448"/>
    </source>
</evidence>
<dbReference type="GO" id="GO:0050660">
    <property type="term" value="F:flavin adenine dinucleotide binding"/>
    <property type="evidence" value="ECO:0007669"/>
    <property type="project" value="TreeGrafter"/>
</dbReference>
<evidence type="ECO:0000256" key="2">
    <source>
        <dbReference type="ARBA" id="ARBA00010018"/>
    </source>
</evidence>
<keyword evidence="12 16" id="KW-0408">Iron</keyword>
<evidence type="ECO:0000256" key="17">
    <source>
        <dbReference type="PIRSR" id="PIRSR000209-1"/>
    </source>
</evidence>
<comment type="cofactor">
    <cofactor evidence="16">
        <name>FAD</name>
        <dbReference type="ChEBI" id="CHEBI:57692"/>
    </cofactor>
    <cofactor evidence="16">
        <name>FMN</name>
        <dbReference type="ChEBI" id="CHEBI:58210"/>
    </cofactor>
</comment>
<dbReference type="Gene3D" id="2.40.30.10">
    <property type="entry name" value="Translation factors"/>
    <property type="match status" value="1"/>
</dbReference>
<evidence type="ECO:0000256" key="11">
    <source>
        <dbReference type="ARBA" id="ARBA00023002"/>
    </source>
</evidence>
<dbReference type="EC" id="1.14.14.1" evidence="16"/>
<dbReference type="InterPro" id="IPR039261">
    <property type="entry name" value="FNR_nucleotide-bd"/>
</dbReference>
<keyword evidence="6 16" id="KW-0288">FMN</keyword>
<dbReference type="InterPro" id="IPR029039">
    <property type="entry name" value="Flavoprotein-like_sf"/>
</dbReference>
<dbReference type="GO" id="GO:0020037">
    <property type="term" value="F:heme binding"/>
    <property type="evidence" value="ECO:0007669"/>
    <property type="project" value="UniProtKB-UniRule"/>
</dbReference>
<keyword evidence="3 16" id="KW-0813">Transport</keyword>
<dbReference type="InterPro" id="IPR017927">
    <property type="entry name" value="FAD-bd_FR_type"/>
</dbReference>
<evidence type="ECO:0000259" key="18">
    <source>
        <dbReference type="PROSITE" id="PS50902"/>
    </source>
</evidence>
<dbReference type="CDD" id="cd11068">
    <property type="entry name" value="CYP120A1"/>
    <property type="match status" value="1"/>
</dbReference>
<dbReference type="Proteomes" id="UP000481858">
    <property type="component" value="Unassembled WGS sequence"/>
</dbReference>
<keyword evidence="13 16" id="KW-0503">Monooxygenase</keyword>
<dbReference type="PROSITE" id="PS51384">
    <property type="entry name" value="FAD_FR"/>
    <property type="match status" value="1"/>
</dbReference>
<comment type="similarity">
    <text evidence="2 16">In the N-terminal section; belongs to the cytochrome P450 family.</text>
</comment>
<evidence type="ECO:0000256" key="15">
    <source>
        <dbReference type="ARBA" id="ARBA00049342"/>
    </source>
</evidence>
<dbReference type="SUPFAM" id="SSF52343">
    <property type="entry name" value="Ferredoxin reductase-like, C-terminal NADP-linked domain"/>
    <property type="match status" value="1"/>
</dbReference>
<keyword evidence="21" id="KW-1185">Reference proteome</keyword>
<dbReference type="EC" id="1.6.2.4" evidence="16"/>
<gene>
    <name evidence="20" type="ORF">GQX73_g4696</name>
</gene>
<comment type="catalytic activity">
    <reaction evidence="14 16">
        <text>an organic molecule + reduced [NADPH--hemoprotein reductase] + O2 = an alcohol + oxidized [NADPH--hemoprotein reductase] + H2O + H(+)</text>
        <dbReference type="Rhea" id="RHEA:17149"/>
        <dbReference type="Rhea" id="RHEA-COMP:11964"/>
        <dbReference type="Rhea" id="RHEA-COMP:11965"/>
        <dbReference type="ChEBI" id="CHEBI:15377"/>
        <dbReference type="ChEBI" id="CHEBI:15378"/>
        <dbReference type="ChEBI" id="CHEBI:15379"/>
        <dbReference type="ChEBI" id="CHEBI:30879"/>
        <dbReference type="ChEBI" id="CHEBI:57618"/>
        <dbReference type="ChEBI" id="CHEBI:58210"/>
        <dbReference type="ChEBI" id="CHEBI:142491"/>
        <dbReference type="EC" id="1.14.14.1"/>
    </reaction>
</comment>
<dbReference type="PROSITE" id="PS50902">
    <property type="entry name" value="FLAVODOXIN_LIKE"/>
    <property type="match status" value="1"/>
</dbReference>
<evidence type="ECO:0000256" key="16">
    <source>
        <dbReference type="PIRNR" id="PIRNR000209"/>
    </source>
</evidence>
<feature type="domain" description="FAD-binding FR-type" evidence="19">
    <location>
        <begin position="690"/>
        <end position="918"/>
    </location>
</feature>
<evidence type="ECO:0000256" key="9">
    <source>
        <dbReference type="ARBA" id="ARBA00022857"/>
    </source>
</evidence>
<dbReference type="InterPro" id="IPR017938">
    <property type="entry name" value="Riboflavin_synthase-like_b-brl"/>
</dbReference>
<dbReference type="CDD" id="cd06206">
    <property type="entry name" value="bifunctional_CYPOR"/>
    <property type="match status" value="1"/>
</dbReference>
<dbReference type="InterPro" id="IPR002401">
    <property type="entry name" value="Cyt_P450_E_grp-I"/>
</dbReference>
<evidence type="ECO:0000256" key="5">
    <source>
        <dbReference type="ARBA" id="ARBA00022630"/>
    </source>
</evidence>
<dbReference type="SUPFAM" id="SSF63380">
    <property type="entry name" value="Riboflavin synthase domain-like"/>
    <property type="match status" value="1"/>
</dbReference>
<dbReference type="FunFam" id="1.10.630.10:FF:000040">
    <property type="entry name" value="Bifunctional cytochrome P450/NADPH--P450 reductase"/>
    <property type="match status" value="1"/>
</dbReference>
<dbReference type="PROSITE" id="PS00086">
    <property type="entry name" value="CYTOCHROME_P450"/>
    <property type="match status" value="1"/>
</dbReference>
<dbReference type="PRINTS" id="PR00385">
    <property type="entry name" value="P450"/>
</dbReference>
<dbReference type="PIRSF" id="PIRSF000209">
    <property type="entry name" value="Bifunctional_P450_P450R"/>
    <property type="match status" value="1"/>
</dbReference>
<dbReference type="GO" id="GO:0070330">
    <property type="term" value="F:aromatase activity"/>
    <property type="evidence" value="ECO:0007669"/>
    <property type="project" value="UniProtKB-UniRule"/>
</dbReference>
<evidence type="ECO:0000256" key="14">
    <source>
        <dbReference type="ARBA" id="ARBA00047827"/>
    </source>
</evidence>
<dbReference type="Pfam" id="PF00175">
    <property type="entry name" value="NAD_binding_1"/>
    <property type="match status" value="1"/>
</dbReference>
<dbReference type="Gene3D" id="3.40.50.80">
    <property type="entry name" value="Nucleotide-binding domain of ferredoxin-NADP reductase (FNR) module"/>
    <property type="match status" value="1"/>
</dbReference>
<comment type="caution">
    <text evidence="20">The sequence shown here is derived from an EMBL/GenBank/DDBJ whole genome shotgun (WGS) entry which is preliminary data.</text>
</comment>
<dbReference type="GO" id="GO:0005506">
    <property type="term" value="F:iron ion binding"/>
    <property type="evidence" value="ECO:0007669"/>
    <property type="project" value="UniProtKB-UniRule"/>
</dbReference>
<evidence type="ECO:0000256" key="6">
    <source>
        <dbReference type="ARBA" id="ARBA00022643"/>
    </source>
</evidence>
<dbReference type="GO" id="GO:0010181">
    <property type="term" value="F:FMN binding"/>
    <property type="evidence" value="ECO:0007669"/>
    <property type="project" value="UniProtKB-UniRule"/>
</dbReference>
<organism evidence="20 21">
    <name type="scientific">Xylaria multiplex</name>
    <dbReference type="NCBI Taxonomy" id="323545"/>
    <lineage>
        <taxon>Eukaryota</taxon>
        <taxon>Fungi</taxon>
        <taxon>Dikarya</taxon>
        <taxon>Ascomycota</taxon>
        <taxon>Pezizomycotina</taxon>
        <taxon>Sordariomycetes</taxon>
        <taxon>Xylariomycetidae</taxon>
        <taxon>Xylariales</taxon>
        <taxon>Xylariaceae</taxon>
        <taxon>Xylaria</taxon>
    </lineage>
</organism>
<evidence type="ECO:0000256" key="13">
    <source>
        <dbReference type="ARBA" id="ARBA00023033"/>
    </source>
</evidence>
<dbReference type="InterPro" id="IPR023173">
    <property type="entry name" value="NADPH_Cyt_P450_Rdtase_alpha"/>
</dbReference>
<dbReference type="InterPro" id="IPR001128">
    <property type="entry name" value="Cyt_P450"/>
</dbReference>
<dbReference type="InterPro" id="IPR023206">
    <property type="entry name" value="Bifunctional_P450_P450_red"/>
</dbReference>
<dbReference type="SUPFAM" id="SSF52218">
    <property type="entry name" value="Flavoproteins"/>
    <property type="match status" value="1"/>
</dbReference>
<dbReference type="AlphaFoldDB" id="A0A7C8MT94"/>
<keyword evidence="10 16" id="KW-0249">Electron transport</keyword>
<name>A0A7C8MT94_9PEZI</name>
<dbReference type="Gene3D" id="3.40.50.360">
    <property type="match status" value="1"/>
</dbReference>
<reference evidence="20 21" key="1">
    <citation type="submission" date="2019-12" db="EMBL/GenBank/DDBJ databases">
        <title>Draft genome sequence of the ascomycete Xylaria multiplex DSM 110363.</title>
        <authorList>
            <person name="Buettner E."/>
            <person name="Kellner H."/>
        </authorList>
    </citation>
    <scope>NUCLEOTIDE SEQUENCE [LARGE SCALE GENOMIC DNA]</scope>
    <source>
        <strain evidence="20 21">DSM 110363</strain>
    </source>
</reference>
<feature type="domain" description="Flavodoxin-like" evidence="18">
    <location>
        <begin position="512"/>
        <end position="654"/>
    </location>
</feature>
<keyword evidence="9 16" id="KW-0521">NADP</keyword>
<evidence type="ECO:0000259" key="19">
    <source>
        <dbReference type="PROSITE" id="PS51384"/>
    </source>
</evidence>
<keyword evidence="7 16" id="KW-0479">Metal-binding</keyword>
<dbReference type="InterPro" id="IPR001433">
    <property type="entry name" value="OxRdtase_FAD/NAD-bd"/>
</dbReference>
<dbReference type="Pfam" id="PF00258">
    <property type="entry name" value="Flavodoxin_1"/>
    <property type="match status" value="1"/>
</dbReference>
<keyword evidence="11 16" id="KW-0560">Oxidoreductase</keyword>
<dbReference type="Gene3D" id="1.20.990.10">
    <property type="entry name" value="NADPH-cytochrome p450 Reductase, Chain A, domain 3"/>
    <property type="match status" value="1"/>
</dbReference>
<keyword evidence="4 16" id="KW-0349">Heme</keyword>